<dbReference type="KEGG" id="aup:AsAng_0004430"/>
<dbReference type="GO" id="GO:0016020">
    <property type="term" value="C:membrane"/>
    <property type="evidence" value="ECO:0007669"/>
    <property type="project" value="TreeGrafter"/>
</dbReference>
<evidence type="ECO:0000313" key="4">
    <source>
        <dbReference type="Proteomes" id="UP001060919"/>
    </source>
</evidence>
<feature type="transmembrane region" description="Helical" evidence="1">
    <location>
        <begin position="50"/>
        <end position="68"/>
    </location>
</feature>
<feature type="domain" description="Acyltransferase 3" evidence="2">
    <location>
        <begin position="10"/>
        <end position="346"/>
    </location>
</feature>
<organism evidence="3 4">
    <name type="scientific">Aureispira anguillae</name>
    <dbReference type="NCBI Taxonomy" id="2864201"/>
    <lineage>
        <taxon>Bacteria</taxon>
        <taxon>Pseudomonadati</taxon>
        <taxon>Bacteroidota</taxon>
        <taxon>Saprospiria</taxon>
        <taxon>Saprospirales</taxon>
        <taxon>Saprospiraceae</taxon>
        <taxon>Aureispira</taxon>
    </lineage>
</organism>
<dbReference type="PANTHER" id="PTHR23028:SF53">
    <property type="entry name" value="ACYL_TRANSF_3 DOMAIN-CONTAINING PROTEIN"/>
    <property type="match status" value="1"/>
</dbReference>
<evidence type="ECO:0000313" key="3">
    <source>
        <dbReference type="EMBL" id="BDS09738.1"/>
    </source>
</evidence>
<feature type="transmembrane region" description="Helical" evidence="1">
    <location>
        <begin position="89"/>
        <end position="108"/>
    </location>
</feature>
<dbReference type="PANTHER" id="PTHR23028">
    <property type="entry name" value="ACETYLTRANSFERASE"/>
    <property type="match status" value="1"/>
</dbReference>
<name>A0A915VKJ8_9BACT</name>
<proteinExistence type="predicted"/>
<dbReference type="EMBL" id="AP026867">
    <property type="protein sequence ID" value="BDS09738.1"/>
    <property type="molecule type" value="Genomic_DNA"/>
</dbReference>
<dbReference type="GO" id="GO:0016747">
    <property type="term" value="F:acyltransferase activity, transferring groups other than amino-acyl groups"/>
    <property type="evidence" value="ECO:0007669"/>
    <property type="project" value="InterPro"/>
</dbReference>
<dbReference type="GO" id="GO:0000271">
    <property type="term" value="P:polysaccharide biosynthetic process"/>
    <property type="evidence" value="ECO:0007669"/>
    <property type="project" value="TreeGrafter"/>
</dbReference>
<feature type="transmembrane region" description="Helical" evidence="1">
    <location>
        <begin position="147"/>
        <end position="163"/>
    </location>
</feature>
<feature type="transmembrane region" description="Helical" evidence="1">
    <location>
        <begin position="295"/>
        <end position="316"/>
    </location>
</feature>
<dbReference type="Pfam" id="PF01757">
    <property type="entry name" value="Acyl_transf_3"/>
    <property type="match status" value="1"/>
</dbReference>
<dbReference type="Proteomes" id="UP001060919">
    <property type="component" value="Chromosome"/>
</dbReference>
<keyword evidence="1" id="KW-0812">Transmembrane</keyword>
<dbReference type="RefSeq" id="WP_264791103.1">
    <property type="nucleotide sequence ID" value="NZ_AP026867.1"/>
</dbReference>
<keyword evidence="3" id="KW-0012">Acyltransferase</keyword>
<keyword evidence="1" id="KW-0472">Membrane</keyword>
<keyword evidence="3" id="KW-0808">Transferase</keyword>
<feature type="transmembrane region" description="Helical" evidence="1">
    <location>
        <begin position="205"/>
        <end position="224"/>
    </location>
</feature>
<dbReference type="AlphaFoldDB" id="A0A915VKJ8"/>
<evidence type="ECO:0000256" key="1">
    <source>
        <dbReference type="SAM" id="Phobius"/>
    </source>
</evidence>
<keyword evidence="1" id="KW-1133">Transmembrane helix</keyword>
<feature type="transmembrane region" description="Helical" evidence="1">
    <location>
        <begin position="236"/>
        <end position="251"/>
    </location>
</feature>
<reference evidence="3" key="1">
    <citation type="submission" date="2022-09" db="EMBL/GenBank/DDBJ databases">
        <title>Aureispira anguillicida sp. nov., isolated from Leptocephalus of Japanese eel Anguilla japonica.</title>
        <authorList>
            <person name="Yuasa K."/>
            <person name="Mekata T."/>
            <person name="Ikunari K."/>
        </authorList>
    </citation>
    <scope>NUCLEOTIDE SEQUENCE</scope>
    <source>
        <strain evidence="3">EL160426</strain>
    </source>
</reference>
<feature type="transmembrane region" description="Helical" evidence="1">
    <location>
        <begin position="257"/>
        <end position="275"/>
    </location>
</feature>
<feature type="transmembrane region" description="Helical" evidence="1">
    <location>
        <begin position="12"/>
        <end position="30"/>
    </location>
</feature>
<gene>
    <name evidence="3" type="ORF">AsAng_0004430</name>
</gene>
<dbReference type="InterPro" id="IPR050879">
    <property type="entry name" value="Acyltransferase_3"/>
</dbReference>
<evidence type="ECO:0000259" key="2">
    <source>
        <dbReference type="Pfam" id="PF01757"/>
    </source>
</evidence>
<protein>
    <submittedName>
        <fullName evidence="3">Acyltransferase</fullName>
    </submittedName>
</protein>
<accession>A0A915VKJ8</accession>
<dbReference type="InterPro" id="IPR002656">
    <property type="entry name" value="Acyl_transf_3_dom"/>
</dbReference>
<keyword evidence="4" id="KW-1185">Reference proteome</keyword>
<feature type="transmembrane region" description="Helical" evidence="1">
    <location>
        <begin position="328"/>
        <end position="349"/>
    </location>
</feature>
<feature type="transmembrane region" description="Helical" evidence="1">
    <location>
        <begin position="168"/>
        <end position="185"/>
    </location>
</feature>
<sequence length="360" mass="42308">MKIDYQARVYGLDVFRAIAILIVVMAHGRLIAGDMFEFMPFIPWVDGVELFFVLSGFLIGSILIKTMHREDGLSRSSLFNFWKRRWFRTLPNYYLILISNVLLVYFGILDGDLSEVNYKFFLFIHNFMDASFNFYWESWSLSIEEHLYLWLPISMLIIGRFLPVKHTFLIVTLLFILLPLCYRMSIANASVTSYHAWDIMFRKAVITRLDAIAYGVLAAYVKFFYPSFWQSSRNKFFVLGIIVSMIVIYIPRVYEHFYTQTFSFSVVSIAAMFLLPKADSIKSFKNNTIGQAVTYISVISYSMYLVNLSIVIQLLSKYLEPQSVEMLALRYILYWVITIVISAIIYKFYERPFLNLRDKF</sequence>